<dbReference type="SUPFAM" id="SSF101152">
    <property type="entry name" value="Mob1/phocein"/>
    <property type="match status" value="1"/>
</dbReference>
<keyword evidence="1" id="KW-0479">Metal-binding</keyword>
<dbReference type="PANTHER" id="PTHR22599">
    <property type="entry name" value="MPS ONE BINDER KINASE ACTIVATOR-LIKE MOB"/>
    <property type="match status" value="1"/>
</dbReference>
<feature type="binding site" evidence="1">
    <location>
        <position position="207"/>
    </location>
    <ligand>
        <name>Zn(2+)</name>
        <dbReference type="ChEBI" id="CHEBI:29105"/>
    </ligand>
</feature>
<dbReference type="InterPro" id="IPR036703">
    <property type="entry name" value="MOB_kinase_act_sf"/>
</dbReference>
<organism evidence="3">
    <name type="scientific">Rhodotorula toruloides</name>
    <name type="common">Yeast</name>
    <name type="synonym">Rhodosporidium toruloides</name>
    <dbReference type="NCBI Taxonomy" id="5286"/>
    <lineage>
        <taxon>Eukaryota</taxon>
        <taxon>Fungi</taxon>
        <taxon>Dikarya</taxon>
        <taxon>Basidiomycota</taxon>
        <taxon>Pucciniomycotina</taxon>
        <taxon>Microbotryomycetes</taxon>
        <taxon>Sporidiobolales</taxon>
        <taxon>Sporidiobolaceae</taxon>
        <taxon>Rhodotorula</taxon>
    </lineage>
</organism>
<reference evidence="3" key="1">
    <citation type="journal article" date="2014" name="Genome Announc.">
        <title>Draft genome sequence of Rhodosporidium toruloides CECT1137, an oleaginous yeast of biotechnological interest.</title>
        <authorList>
            <person name="Morin N."/>
            <person name="Calcas X."/>
            <person name="Devillers H."/>
            <person name="Durrens P."/>
            <person name="Sherman D.J."/>
            <person name="Nicaud J.-M."/>
            <person name="Neuveglise C."/>
        </authorList>
    </citation>
    <scope>NUCLEOTIDE SEQUENCE</scope>
    <source>
        <strain evidence="3">CECT1137</strain>
    </source>
</reference>
<name>A0A061B3K7_RHOTO</name>
<evidence type="ECO:0000256" key="1">
    <source>
        <dbReference type="PIRSR" id="PIRSR605301-1"/>
    </source>
</evidence>
<gene>
    <name evidence="3" type="ORF">RHTO0S_09e03840g</name>
</gene>
<dbReference type="OrthoDB" id="10262609at2759"/>
<feature type="binding site" evidence="1">
    <location>
        <position position="133"/>
    </location>
    <ligand>
        <name>Zn(2+)</name>
        <dbReference type="ChEBI" id="CHEBI:29105"/>
    </ligand>
</feature>
<feature type="region of interest" description="Disordered" evidence="2">
    <location>
        <begin position="1"/>
        <end position="48"/>
    </location>
</feature>
<proteinExistence type="predicted"/>
<dbReference type="Pfam" id="PF03637">
    <property type="entry name" value="Mob1_phocein"/>
    <property type="match status" value="1"/>
</dbReference>
<feature type="binding site" evidence="1">
    <location>
        <position position="128"/>
    </location>
    <ligand>
        <name>Zn(2+)</name>
        <dbReference type="ChEBI" id="CHEBI:29105"/>
    </ligand>
</feature>
<dbReference type="Gene3D" id="1.20.140.30">
    <property type="entry name" value="MOB kinase activator"/>
    <property type="match status" value="1"/>
</dbReference>
<evidence type="ECO:0000313" key="3">
    <source>
        <dbReference type="EMBL" id="CDR44410.1"/>
    </source>
</evidence>
<evidence type="ECO:0000256" key="2">
    <source>
        <dbReference type="SAM" id="MobiDB-lite"/>
    </source>
</evidence>
<dbReference type="InterPro" id="IPR005301">
    <property type="entry name" value="MOB_kinase_act_fam"/>
</dbReference>
<protein>
    <submittedName>
        <fullName evidence="3">RHTO0S09e03840g1_1</fullName>
    </submittedName>
</protein>
<feature type="binding site" evidence="1">
    <location>
        <position position="212"/>
    </location>
    <ligand>
        <name>Zn(2+)</name>
        <dbReference type="ChEBI" id="CHEBI:29105"/>
    </ligand>
</feature>
<dbReference type="SMART" id="SM01388">
    <property type="entry name" value="Mob1_phocein"/>
    <property type="match status" value="1"/>
</dbReference>
<sequence length="280" mass="31298">MSGGRAAFLKLPTGAPPSRSRTPSPVRPDRRGRLRKGTRLGDAYETDPFSPIRPFESFTSSFAVQEYITALVRRDSHDVDSIITIPTGFDDGEDTPIELVDEDVWVMEHLRRITLDQHIWIAAPTGVCTRSTCPSMTAGPDWLYVCAAHYAPPDPPCCAIDYITHASDGAQALLCSSKYFPSRMSVSEGSRRLLDAVARRLYRSVAHAFFHHRPLFVQLEAETSLVRRFTELSRRFKLMDEASMVIPEFGELEEEEIDLEDEGNVAHGEASEIRLVGDGE</sequence>
<accession>A0A061B3K7</accession>
<dbReference type="EMBL" id="LK052944">
    <property type="protein sequence ID" value="CDR44410.1"/>
    <property type="molecule type" value="Genomic_DNA"/>
</dbReference>
<keyword evidence="1" id="KW-0862">Zinc</keyword>
<dbReference type="AlphaFoldDB" id="A0A061B3K7"/>